<dbReference type="PRINTS" id="PR01909">
    <property type="entry name" value="ADSPHPHTASEA"/>
</dbReference>
<gene>
    <name evidence="5" type="ORF">BN2614_LOCUS2</name>
</gene>
<feature type="compositionally biased region" description="Acidic residues" evidence="2">
    <location>
        <begin position="1"/>
        <end position="20"/>
    </location>
</feature>
<feature type="region of interest" description="Disordered" evidence="2">
    <location>
        <begin position="1"/>
        <end position="21"/>
    </location>
</feature>
<evidence type="ECO:0008006" key="7">
    <source>
        <dbReference type="Google" id="ProtNLM"/>
    </source>
</evidence>
<keyword evidence="6" id="KW-1185">Reference proteome</keyword>
<dbReference type="GO" id="GO:0005737">
    <property type="term" value="C:cytoplasm"/>
    <property type="evidence" value="ECO:0007669"/>
    <property type="project" value="TreeGrafter"/>
</dbReference>
<dbReference type="InterPro" id="IPR020422">
    <property type="entry name" value="TYR_PHOSPHATASE_DUAL_dom"/>
</dbReference>
<dbReference type="InterPro" id="IPR000340">
    <property type="entry name" value="Dual-sp_phosphatase_cat-dom"/>
</dbReference>
<dbReference type="CDD" id="cd14576">
    <property type="entry name" value="DSP_iDUSP27"/>
    <property type="match status" value="1"/>
</dbReference>
<organism evidence="5 6">
    <name type="scientific">Gulo gulo</name>
    <name type="common">Wolverine</name>
    <name type="synonym">Gluton</name>
    <dbReference type="NCBI Taxonomy" id="48420"/>
    <lineage>
        <taxon>Eukaryota</taxon>
        <taxon>Metazoa</taxon>
        <taxon>Chordata</taxon>
        <taxon>Craniata</taxon>
        <taxon>Vertebrata</taxon>
        <taxon>Euteleostomi</taxon>
        <taxon>Mammalia</taxon>
        <taxon>Eutheria</taxon>
        <taxon>Laurasiatheria</taxon>
        <taxon>Carnivora</taxon>
        <taxon>Caniformia</taxon>
        <taxon>Musteloidea</taxon>
        <taxon>Mustelidae</taxon>
        <taxon>Guloninae</taxon>
        <taxon>Gulo</taxon>
    </lineage>
</organism>
<dbReference type="Gene3D" id="3.90.190.10">
    <property type="entry name" value="Protein tyrosine phosphatase superfamily"/>
    <property type="match status" value="1"/>
</dbReference>
<feature type="non-terminal residue" evidence="5">
    <location>
        <position position="418"/>
    </location>
</feature>
<feature type="compositionally biased region" description="Acidic residues" evidence="2">
    <location>
        <begin position="293"/>
        <end position="302"/>
    </location>
</feature>
<dbReference type="PRINTS" id="PR01908">
    <property type="entry name" value="ADSPHPHTASE"/>
</dbReference>
<evidence type="ECO:0000313" key="6">
    <source>
        <dbReference type="Proteomes" id="UP000269945"/>
    </source>
</evidence>
<evidence type="ECO:0000256" key="1">
    <source>
        <dbReference type="ARBA" id="ARBA00008601"/>
    </source>
</evidence>
<comment type="caution">
    <text evidence="5">The sequence shown here is derived from an EMBL/GenBank/DDBJ whole genome shotgun (WGS) entry which is preliminary data.</text>
</comment>
<dbReference type="PANTHER" id="PTHR45682:SF4">
    <property type="entry name" value="SERINE_THREONINE_TYROSINE-INTERACTING-LIKE PROTEIN 2"/>
    <property type="match status" value="1"/>
</dbReference>
<feature type="region of interest" description="Disordered" evidence="2">
    <location>
        <begin position="314"/>
        <end position="418"/>
    </location>
</feature>
<proteinExistence type="inferred from homology"/>
<protein>
    <recommendedName>
        <fullName evidence="7">Protein-serine/threonine phosphatase</fullName>
    </recommendedName>
</protein>
<comment type="similarity">
    <text evidence="1">Belongs to the protein-tyrosine phosphatase family. Non-receptor class dual specificity subfamily.</text>
</comment>
<feature type="compositionally biased region" description="Polar residues" evidence="2">
    <location>
        <begin position="322"/>
        <end position="337"/>
    </location>
</feature>
<evidence type="ECO:0000256" key="2">
    <source>
        <dbReference type="SAM" id="MobiDB-lite"/>
    </source>
</evidence>
<dbReference type="InterPro" id="IPR000387">
    <property type="entry name" value="Tyr_Pase_dom"/>
</dbReference>
<evidence type="ECO:0000259" key="4">
    <source>
        <dbReference type="PROSITE" id="PS50056"/>
    </source>
</evidence>
<dbReference type="InterPro" id="IPR029021">
    <property type="entry name" value="Prot-tyrosine_phosphatase-like"/>
</dbReference>
<dbReference type="AlphaFoldDB" id="A0A9X9M9G2"/>
<dbReference type="GO" id="GO:0033549">
    <property type="term" value="F:MAP kinase phosphatase activity"/>
    <property type="evidence" value="ECO:0007669"/>
    <property type="project" value="TreeGrafter"/>
</dbReference>
<dbReference type="SUPFAM" id="SSF52799">
    <property type="entry name" value="(Phosphotyrosine protein) phosphatases II"/>
    <property type="match status" value="1"/>
</dbReference>
<dbReference type="InterPro" id="IPR020405">
    <property type="entry name" value="Atypical_DUSP_subfamA"/>
</dbReference>
<dbReference type="PROSITE" id="PS50054">
    <property type="entry name" value="TYR_PHOSPHATASE_DUAL"/>
    <property type="match status" value="1"/>
</dbReference>
<dbReference type="EMBL" id="CYRY02044821">
    <property type="protein sequence ID" value="VCX39994.1"/>
    <property type="molecule type" value="Genomic_DNA"/>
</dbReference>
<feature type="region of interest" description="Disordered" evidence="2">
    <location>
        <begin position="280"/>
        <end position="302"/>
    </location>
</feature>
<dbReference type="Proteomes" id="UP000269945">
    <property type="component" value="Unassembled WGS sequence"/>
</dbReference>
<dbReference type="GO" id="GO:0008138">
    <property type="term" value="F:protein tyrosine/serine/threonine phosphatase activity"/>
    <property type="evidence" value="ECO:0007669"/>
    <property type="project" value="InterPro"/>
</dbReference>
<dbReference type="SMART" id="SM00195">
    <property type="entry name" value="DSPc"/>
    <property type="match status" value="1"/>
</dbReference>
<feature type="domain" description="Tyrosine-protein phosphatase" evidence="3">
    <location>
        <begin position="132"/>
        <end position="280"/>
    </location>
</feature>
<accession>A0A9X9M9G2</accession>
<dbReference type="GO" id="GO:0043409">
    <property type="term" value="P:negative regulation of MAPK cascade"/>
    <property type="evidence" value="ECO:0007669"/>
    <property type="project" value="TreeGrafter"/>
</dbReference>
<evidence type="ECO:0000313" key="5">
    <source>
        <dbReference type="EMBL" id="VCX39994.1"/>
    </source>
</evidence>
<dbReference type="Pfam" id="PF00782">
    <property type="entry name" value="DSPc"/>
    <property type="match status" value="1"/>
</dbReference>
<name>A0A9X9M9G2_GULGU</name>
<reference evidence="5 6" key="1">
    <citation type="submission" date="2018-10" db="EMBL/GenBank/DDBJ databases">
        <authorList>
            <person name="Ekblom R."/>
            <person name="Jareborg N."/>
        </authorList>
    </citation>
    <scope>NUCLEOTIDE SEQUENCE [LARGE SCALE GENOMIC DNA]</scope>
    <source>
        <tissue evidence="5">Muscle</tissue>
    </source>
</reference>
<sequence>MATSGDPEEEQVVPSEEDEADVRAVQAQYLRSPSPSQYSMVSDAETESIFMEPIHLSSAVAAKQIISEEFKPRQSRAEAECPGMLESAEQLLVEDLYNRVREKMDDTSLYNTPCVLDLQRALVQDRQEAPWNEVDEVWPNVFIAEKSVAVNKGRLKRLGITHILNAAHGTGVYTGPEFYTGLEIQYLGVEVDDFPEVDISQHFRKAAEFLDEALLTYRGKVLVSSEMGISRSAVLVVAYLMIFHNMAVLEALMTVRRKRAIYPNDGFLKQLRELNEKLMEEREEDYSQGGGTEEAEEGEDAESIVGARVHALSVQEEDDTTSHLSGSSWGKASQASKPLTLIDEDEEEKLYEEWKKGQGLPTGRVPPGGDDRQSASGQGREEPEDDDVDRMIQEWQSRNERYQAEGHQRWGREEEEEE</sequence>
<dbReference type="PANTHER" id="PTHR45682">
    <property type="entry name" value="AGAP008228-PA"/>
    <property type="match status" value="1"/>
</dbReference>
<evidence type="ECO:0000259" key="3">
    <source>
        <dbReference type="PROSITE" id="PS50054"/>
    </source>
</evidence>
<feature type="compositionally biased region" description="Basic and acidic residues" evidence="2">
    <location>
        <begin position="389"/>
        <end position="412"/>
    </location>
</feature>
<feature type="domain" description="Tyrosine specific protein phosphatases" evidence="4">
    <location>
        <begin position="201"/>
        <end position="259"/>
    </location>
</feature>
<dbReference type="PROSITE" id="PS50056">
    <property type="entry name" value="TYR_PHOSPHATASE_2"/>
    <property type="match status" value="1"/>
</dbReference>